<gene>
    <name evidence="1" type="ORF">UY92_C0004G0031</name>
</gene>
<comment type="caution">
    <text evidence="1">The sequence shown here is derived from an EMBL/GenBank/DDBJ whole genome shotgun (WGS) entry which is preliminary data.</text>
</comment>
<dbReference type="STRING" id="1619044.UY92_C0004G0031"/>
<proteinExistence type="predicted"/>
<evidence type="ECO:0000313" key="2">
    <source>
        <dbReference type="Proteomes" id="UP000033870"/>
    </source>
</evidence>
<name>A0A0G1YHM9_9BACT</name>
<dbReference type="Proteomes" id="UP000033870">
    <property type="component" value="Unassembled WGS sequence"/>
</dbReference>
<organism evidence="1 2">
    <name type="scientific">Candidatus Magasanikbacteria bacterium GW2011_GWA2_56_11</name>
    <dbReference type="NCBI Taxonomy" id="1619044"/>
    <lineage>
        <taxon>Bacteria</taxon>
        <taxon>Candidatus Magasanikiibacteriota</taxon>
    </lineage>
</organism>
<evidence type="ECO:0000313" key="1">
    <source>
        <dbReference type="EMBL" id="KKW42695.1"/>
    </source>
</evidence>
<sequence length="180" mass="19619">MAGGPAAASWPNRHMGGLGLGSETHQAVHQAMAAHDYAAFKTAVGDKLPAGMTEEKFNQLADNLAGRKDKFLAKHPGVSLDAESAAAFKTALEQKDYDAWKKIVGDKAPLGTLITKDNFGLFVDRHNLMRAGKFKEAEELRVKLGLPEMKMKRLHSGRKIMKGVRAERRADRTAPEAPQS</sequence>
<protein>
    <submittedName>
        <fullName evidence="1">Uncharacterized protein</fullName>
    </submittedName>
</protein>
<dbReference type="EMBL" id="LCRX01000004">
    <property type="protein sequence ID" value="KKW42695.1"/>
    <property type="molecule type" value="Genomic_DNA"/>
</dbReference>
<dbReference type="AlphaFoldDB" id="A0A0G1YHM9"/>
<reference evidence="1 2" key="1">
    <citation type="journal article" date="2015" name="Nature">
        <title>rRNA introns, odd ribosomes, and small enigmatic genomes across a large radiation of phyla.</title>
        <authorList>
            <person name="Brown C.T."/>
            <person name="Hug L.A."/>
            <person name="Thomas B.C."/>
            <person name="Sharon I."/>
            <person name="Castelle C.J."/>
            <person name="Singh A."/>
            <person name="Wilkins M.J."/>
            <person name="Williams K.H."/>
            <person name="Banfield J.F."/>
        </authorList>
    </citation>
    <scope>NUCLEOTIDE SEQUENCE [LARGE SCALE GENOMIC DNA]</scope>
</reference>
<accession>A0A0G1YHM9</accession>